<protein>
    <submittedName>
        <fullName evidence="1">Crossover junction endonuclease</fullName>
    </submittedName>
</protein>
<evidence type="ECO:0000313" key="1">
    <source>
        <dbReference type="EMBL" id="QFZ28457.1"/>
    </source>
</evidence>
<reference evidence="2" key="1">
    <citation type="journal article" date="2019" name="MBio">
        <title>Comparative genomics for the elucidation of multidrug resistance (MDR) in Candida lusitaniae.</title>
        <authorList>
            <person name="Kannan A."/>
            <person name="Asner S.A."/>
            <person name="Trachsel E."/>
            <person name="Kelly S."/>
            <person name="Parker J."/>
            <person name="Sanglard D."/>
        </authorList>
    </citation>
    <scope>NUCLEOTIDE SEQUENCE [LARGE SCALE GENOMIC DNA]</scope>
    <source>
        <strain evidence="2">P1</strain>
    </source>
</reference>
<sequence>MDIIELSSEPSECNVSVRKRKRSHEVIILSEESNDNSVATKAAEDNGNARRTYGKQDERRHSESLFEVGRTSSQIDVSSQPGAKTQVSTNRNILDLNNWISSSDDDSFTRDLIKDVTPNRQGRGQKSMMKNVLNSSPVIERYSQPLESIPESYSPVRPKQTTRMENELTNKNPVARIEFSDPISSSPIPSSFPKSVSQPTELSSRPGSKRRKTPSHNLKDGTTIKEWREANKVTRKKEDILQEMVIEIALKLKDKIESEYFKEVFTLPTVRTTYFELPMVSWKRRIKARYDRDKDIFVPCEPTEVSERVVVVFYETEDLINAIREETLESDVKRIRQRVTMEDPTLNYHLLVMVGGYREYLRKLQAAEHRMYKEQMLEKMSDVSKGKKATTKPNITASEVQRLVMETEVHMRINMFFPKSMEETVDWLHSFTYTIGASLYDKHERNSEFANLGSVKSGSDQKSTFIEMIKKFNLMTNQKAEKLYEFYTSVGAIYNRLSQHEDLGKVSGKSIVPPTVNAAMKKFFRATDPNEVIVD</sequence>
<gene>
    <name evidence="1" type="ORF">EJF14_40499</name>
</gene>
<organism evidence="1 2">
    <name type="scientific">Clavispora lusitaniae</name>
    <name type="common">Candida lusitaniae</name>
    <dbReference type="NCBI Taxonomy" id="36911"/>
    <lineage>
        <taxon>Eukaryota</taxon>
        <taxon>Fungi</taxon>
        <taxon>Dikarya</taxon>
        <taxon>Ascomycota</taxon>
        <taxon>Saccharomycotina</taxon>
        <taxon>Pichiomycetes</taxon>
        <taxon>Metschnikowiaceae</taxon>
        <taxon>Clavispora</taxon>
    </lineage>
</organism>
<keyword evidence="1" id="KW-0540">Nuclease</keyword>
<evidence type="ECO:0000313" key="2">
    <source>
        <dbReference type="Proteomes" id="UP000326582"/>
    </source>
</evidence>
<name>A0ACD0WLP5_CLALS</name>
<keyword evidence="1" id="KW-0255">Endonuclease</keyword>
<keyword evidence="2" id="KW-1185">Reference proteome</keyword>
<proteinExistence type="predicted"/>
<keyword evidence="1" id="KW-0378">Hydrolase</keyword>
<accession>A0ACD0WLP5</accession>
<dbReference type="Proteomes" id="UP000326582">
    <property type="component" value="Chromosome 4"/>
</dbReference>
<dbReference type="EMBL" id="CP038487">
    <property type="protein sequence ID" value="QFZ28457.1"/>
    <property type="molecule type" value="Genomic_DNA"/>
</dbReference>